<dbReference type="STRING" id="915059.NH26_09970"/>
<dbReference type="InterPro" id="IPR050790">
    <property type="entry name" value="ExbB/TolQ_transport"/>
</dbReference>
<dbReference type="Proteomes" id="UP000179797">
    <property type="component" value="Unassembled WGS sequence"/>
</dbReference>
<dbReference type="InterPro" id="IPR002898">
    <property type="entry name" value="MotA_ExbB_proton_chnl"/>
</dbReference>
<dbReference type="GO" id="GO:0005886">
    <property type="term" value="C:plasma membrane"/>
    <property type="evidence" value="ECO:0007669"/>
    <property type="project" value="UniProtKB-SubCell"/>
</dbReference>
<evidence type="ECO:0000313" key="9">
    <source>
        <dbReference type="EMBL" id="OHX66662.1"/>
    </source>
</evidence>
<gene>
    <name evidence="9" type="ORF">NH26_09970</name>
</gene>
<keyword evidence="6" id="KW-0653">Protein transport</keyword>
<comment type="subcellular location">
    <subcellularLocation>
        <location evidence="1">Cell membrane</location>
        <topology evidence="1">Multi-pass membrane protein</topology>
    </subcellularLocation>
    <subcellularLocation>
        <location evidence="6">Membrane</location>
        <topology evidence="6">Multi-pass membrane protein</topology>
    </subcellularLocation>
</comment>
<feature type="transmembrane region" description="Helical" evidence="7">
    <location>
        <begin position="7"/>
        <end position="32"/>
    </location>
</feature>
<evidence type="ECO:0000256" key="7">
    <source>
        <dbReference type="SAM" id="Phobius"/>
    </source>
</evidence>
<keyword evidence="2" id="KW-1003">Cell membrane</keyword>
<evidence type="ECO:0000256" key="2">
    <source>
        <dbReference type="ARBA" id="ARBA00022475"/>
    </source>
</evidence>
<dbReference type="RefSeq" id="WP_044227937.1">
    <property type="nucleotide sequence ID" value="NZ_JRYR02000001.1"/>
</dbReference>
<evidence type="ECO:0000256" key="5">
    <source>
        <dbReference type="ARBA" id="ARBA00023136"/>
    </source>
</evidence>
<evidence type="ECO:0000313" key="10">
    <source>
        <dbReference type="Proteomes" id="UP000179797"/>
    </source>
</evidence>
<reference evidence="9 10" key="1">
    <citation type="journal article" date="2012" name="Int. J. Syst. Evol. Microbiol.">
        <title>Flammeovirga pacifica sp. nov., isolated from deep-sea sediment.</title>
        <authorList>
            <person name="Xu H."/>
            <person name="Fu Y."/>
            <person name="Yang N."/>
            <person name="Ding Z."/>
            <person name="Lai Q."/>
            <person name="Zeng R."/>
        </authorList>
    </citation>
    <scope>NUCLEOTIDE SEQUENCE [LARGE SCALE GENOMIC DNA]</scope>
    <source>
        <strain evidence="10">DSM 24597 / LMG 26175 / WPAGA1</strain>
    </source>
</reference>
<dbReference type="PANTHER" id="PTHR30625:SF3">
    <property type="entry name" value="TOL-PAL SYSTEM PROTEIN TOLQ"/>
    <property type="match status" value="1"/>
</dbReference>
<keyword evidence="6" id="KW-0813">Transport</keyword>
<protein>
    <recommendedName>
        <fullName evidence="8">MotA/TolQ/ExbB proton channel domain-containing protein</fullName>
    </recommendedName>
</protein>
<sequence>MDYVNKILFWISSGLMFPTVVALIVMFIISLVKLGENYQAFIQRVKQKKVIKPYIDQLKQTLVQPEFESSSLLMSSIMELFTFQDSLVRRERVIAEFEAKGRKSLSILKNLAKMGPVVGLMGTLIPMGPALVGLSSGDIASMANNMQMAFATTVVGLIIGGIGFILQNFQQRWFAEDYATLVFIVDLMQEENEKKKQPVLN</sequence>
<feature type="transmembrane region" description="Helical" evidence="7">
    <location>
        <begin position="111"/>
        <end position="134"/>
    </location>
</feature>
<evidence type="ECO:0000256" key="3">
    <source>
        <dbReference type="ARBA" id="ARBA00022692"/>
    </source>
</evidence>
<comment type="similarity">
    <text evidence="6">Belongs to the exbB/tolQ family.</text>
</comment>
<evidence type="ECO:0000256" key="6">
    <source>
        <dbReference type="RuleBase" id="RU004057"/>
    </source>
</evidence>
<dbReference type="EMBL" id="JRYR02000001">
    <property type="protein sequence ID" value="OHX66662.1"/>
    <property type="molecule type" value="Genomic_DNA"/>
</dbReference>
<name>A0A1S1Z083_FLAPC</name>
<dbReference type="Pfam" id="PF01618">
    <property type="entry name" value="MotA_ExbB"/>
    <property type="match status" value="1"/>
</dbReference>
<evidence type="ECO:0000259" key="8">
    <source>
        <dbReference type="Pfam" id="PF01618"/>
    </source>
</evidence>
<comment type="caution">
    <text evidence="9">The sequence shown here is derived from an EMBL/GenBank/DDBJ whole genome shotgun (WGS) entry which is preliminary data.</text>
</comment>
<feature type="transmembrane region" description="Helical" evidence="7">
    <location>
        <begin position="146"/>
        <end position="166"/>
    </location>
</feature>
<organism evidence="9 10">
    <name type="scientific">Flammeovirga pacifica</name>
    <dbReference type="NCBI Taxonomy" id="915059"/>
    <lineage>
        <taxon>Bacteria</taxon>
        <taxon>Pseudomonadati</taxon>
        <taxon>Bacteroidota</taxon>
        <taxon>Cytophagia</taxon>
        <taxon>Cytophagales</taxon>
        <taxon>Flammeovirgaceae</taxon>
        <taxon>Flammeovirga</taxon>
    </lineage>
</organism>
<dbReference type="OrthoDB" id="3178152at2"/>
<dbReference type="GO" id="GO:0017038">
    <property type="term" value="P:protein import"/>
    <property type="evidence" value="ECO:0007669"/>
    <property type="project" value="TreeGrafter"/>
</dbReference>
<dbReference type="AlphaFoldDB" id="A0A1S1Z083"/>
<keyword evidence="3 7" id="KW-0812">Transmembrane</keyword>
<keyword evidence="10" id="KW-1185">Reference proteome</keyword>
<evidence type="ECO:0000256" key="4">
    <source>
        <dbReference type="ARBA" id="ARBA00022989"/>
    </source>
</evidence>
<proteinExistence type="inferred from homology"/>
<dbReference type="PANTHER" id="PTHR30625">
    <property type="entry name" value="PROTEIN TOLQ"/>
    <property type="match status" value="1"/>
</dbReference>
<keyword evidence="5 7" id="KW-0472">Membrane</keyword>
<feature type="domain" description="MotA/TolQ/ExbB proton channel" evidence="8">
    <location>
        <begin position="91"/>
        <end position="172"/>
    </location>
</feature>
<keyword evidence="4 7" id="KW-1133">Transmembrane helix</keyword>
<evidence type="ECO:0000256" key="1">
    <source>
        <dbReference type="ARBA" id="ARBA00004651"/>
    </source>
</evidence>
<accession>A0A1S1Z083</accession>